<evidence type="ECO:0000256" key="1">
    <source>
        <dbReference type="ARBA" id="ARBA00008668"/>
    </source>
</evidence>
<gene>
    <name evidence="3" type="ORF">CDL15_Pgr004891</name>
</gene>
<keyword evidence="2" id="KW-0732">Signal</keyword>
<comment type="caution">
    <text evidence="3">The sequence shown here is derived from an EMBL/GenBank/DDBJ whole genome shotgun (WGS) entry which is preliminary data.</text>
</comment>
<comment type="similarity">
    <text evidence="1">Belongs to the 'GDSL' lipolytic enzyme family.</text>
</comment>
<proteinExistence type="inferred from homology"/>
<evidence type="ECO:0000256" key="2">
    <source>
        <dbReference type="ARBA" id="ARBA00022729"/>
    </source>
</evidence>
<evidence type="ECO:0000313" key="4">
    <source>
        <dbReference type="Proteomes" id="UP000197138"/>
    </source>
</evidence>
<reference evidence="4" key="1">
    <citation type="journal article" date="2017" name="Plant J.">
        <title>The pomegranate (Punica granatum L.) genome and the genomics of punicalagin biosynthesis.</title>
        <authorList>
            <person name="Qin G."/>
            <person name="Xu C."/>
            <person name="Ming R."/>
            <person name="Tang H."/>
            <person name="Guyot R."/>
            <person name="Kramer E.M."/>
            <person name="Hu Y."/>
            <person name="Yi X."/>
            <person name="Qi Y."/>
            <person name="Xu X."/>
            <person name="Gao Z."/>
            <person name="Pan H."/>
            <person name="Jian J."/>
            <person name="Tian Y."/>
            <person name="Yue Z."/>
            <person name="Xu Y."/>
        </authorList>
    </citation>
    <scope>NUCLEOTIDE SEQUENCE [LARGE SCALE GENOMIC DNA]</scope>
    <source>
        <strain evidence="4">cv. Dabenzi</strain>
    </source>
</reference>
<dbReference type="GO" id="GO:0016298">
    <property type="term" value="F:lipase activity"/>
    <property type="evidence" value="ECO:0007669"/>
    <property type="project" value="TreeGrafter"/>
</dbReference>
<dbReference type="Proteomes" id="UP000197138">
    <property type="component" value="Unassembled WGS sequence"/>
</dbReference>
<dbReference type="Gene3D" id="3.40.50.1110">
    <property type="entry name" value="SGNH hydrolase"/>
    <property type="match status" value="1"/>
</dbReference>
<organism evidence="3 4">
    <name type="scientific">Punica granatum</name>
    <name type="common">Pomegranate</name>
    <dbReference type="NCBI Taxonomy" id="22663"/>
    <lineage>
        <taxon>Eukaryota</taxon>
        <taxon>Viridiplantae</taxon>
        <taxon>Streptophyta</taxon>
        <taxon>Embryophyta</taxon>
        <taxon>Tracheophyta</taxon>
        <taxon>Spermatophyta</taxon>
        <taxon>Magnoliopsida</taxon>
        <taxon>eudicotyledons</taxon>
        <taxon>Gunneridae</taxon>
        <taxon>Pentapetalae</taxon>
        <taxon>rosids</taxon>
        <taxon>malvids</taxon>
        <taxon>Myrtales</taxon>
        <taxon>Lythraceae</taxon>
        <taxon>Punica</taxon>
    </lineage>
</organism>
<dbReference type="EMBL" id="MTKT01005034">
    <property type="protein sequence ID" value="OWM68409.1"/>
    <property type="molecule type" value="Genomic_DNA"/>
</dbReference>
<accession>A0A218W7E3</accession>
<dbReference type="InterPro" id="IPR044552">
    <property type="entry name" value="GLIP1-5/GLL25"/>
</dbReference>
<evidence type="ECO:0000313" key="3">
    <source>
        <dbReference type="EMBL" id="OWM68409.1"/>
    </source>
</evidence>
<evidence type="ECO:0008006" key="5">
    <source>
        <dbReference type="Google" id="ProtNLM"/>
    </source>
</evidence>
<dbReference type="PANTHER" id="PTHR45966">
    <property type="entry name" value="GDSL-LIKE LIPASE/ACYLHYDROLASE"/>
    <property type="match status" value="1"/>
</dbReference>
<dbReference type="Pfam" id="PF00657">
    <property type="entry name" value="Lipase_GDSL"/>
    <property type="match status" value="1"/>
</dbReference>
<dbReference type="AlphaFoldDB" id="A0A218W7E3"/>
<dbReference type="InterPro" id="IPR001087">
    <property type="entry name" value="GDSL"/>
</dbReference>
<name>A0A218W7E3_PUNGR</name>
<sequence>MLSSCVFELQIDLSTQLSYFKEVEESLREKYGVAGARNVLGSAVYLFSVGGNDYVQFYMSKPNATQSDRRAYVGEVVGNITAVLSNVGPIGCLPGEHVKSPNASKWCAKKLLAHSRLHNRMLAIALRKFQLSRMGRGFVAGVGPTEQWAVVVGPATWFDGGHKTHRTNYQLAQVMWSGPSSVTAPYNLGQLFVN</sequence>
<dbReference type="PANTHER" id="PTHR45966:SF12">
    <property type="entry name" value="GDSL ESTERASE_LIPASE 1-LIKE ISOFORM X2"/>
    <property type="match status" value="1"/>
</dbReference>
<dbReference type="InterPro" id="IPR036514">
    <property type="entry name" value="SGNH_hydro_sf"/>
</dbReference>
<protein>
    <recommendedName>
        <fullName evidence="5">GDSL esterase/lipase</fullName>
    </recommendedName>
</protein>